<proteinExistence type="predicted"/>
<dbReference type="AlphaFoldDB" id="W7IVW3"/>
<comment type="caution">
    <text evidence="2">The sequence shown here is derived from an EMBL/GenBank/DDBJ whole genome shotgun (WGS) entry which is preliminary data.</text>
</comment>
<protein>
    <submittedName>
        <fullName evidence="2">Uncharacterized protein</fullName>
    </submittedName>
</protein>
<accession>A0A8E3BGK3</accession>
<gene>
    <name evidence="2" type="ORF">UO65_3751</name>
</gene>
<dbReference type="RefSeq" id="WP_035284225.1">
    <property type="nucleotide sequence ID" value="NZ_AYXG01000138.1"/>
</dbReference>
<dbReference type="EMBL" id="AYXG01000138">
    <property type="protein sequence ID" value="EWC60932.1"/>
    <property type="molecule type" value="Genomic_DNA"/>
</dbReference>
<feature type="region of interest" description="Disordered" evidence="1">
    <location>
        <begin position="122"/>
        <end position="172"/>
    </location>
</feature>
<evidence type="ECO:0000256" key="1">
    <source>
        <dbReference type="SAM" id="MobiDB-lite"/>
    </source>
</evidence>
<name>W7IVW3_9PSEU</name>
<dbReference type="eggNOG" id="ENOG5033XF2">
    <property type="taxonomic scope" value="Bacteria"/>
</dbReference>
<dbReference type="OrthoDB" id="5180771at2"/>
<dbReference type="PROSITE" id="PS51257">
    <property type="entry name" value="PROKAR_LIPOPROTEIN"/>
    <property type="match status" value="1"/>
</dbReference>
<sequence>MTDRTEQMDDLQLVALPSAVGCTEMFVRFSLTEWKLRSMRDDAAAAAGRLAQAVVDAAEPGSPGMITARVRLSGGNLVIEVESSRPARAPSAPAGGRCGADDLGPGRHMLWLTMPLPGGMDAGAVPLPRRQRRPSPEAARLAAEEEAGAPPDPDVLGRILYGLNGSQSRHQK</sequence>
<evidence type="ECO:0000313" key="2">
    <source>
        <dbReference type="EMBL" id="EWC60932.1"/>
    </source>
</evidence>
<keyword evidence="3" id="KW-1185">Reference proteome</keyword>
<evidence type="ECO:0000313" key="3">
    <source>
        <dbReference type="Proteomes" id="UP000019277"/>
    </source>
</evidence>
<dbReference type="Proteomes" id="UP000019277">
    <property type="component" value="Unassembled WGS sequence"/>
</dbReference>
<reference evidence="2 3" key="1">
    <citation type="journal article" date="2014" name="Genome Announc.">
        <title>Draft Genome Sequence of the Antitrypanosomally Active Sponge-Associated Bacterium Actinokineospora sp. Strain EG49.</title>
        <authorList>
            <person name="Harjes J."/>
            <person name="Ryu T."/>
            <person name="Abdelmohsen U.R."/>
            <person name="Moitinho-Silva L."/>
            <person name="Horn H."/>
            <person name="Ravasi T."/>
            <person name="Hentschel U."/>
        </authorList>
    </citation>
    <scope>NUCLEOTIDE SEQUENCE [LARGE SCALE GENOMIC DNA]</scope>
    <source>
        <strain evidence="2 3">EG49</strain>
    </source>
</reference>
<dbReference type="PATRIC" id="fig|909613.9.peg.3752"/>
<organism evidence="2 3">
    <name type="scientific">Actinokineospora spheciospongiae</name>
    <dbReference type="NCBI Taxonomy" id="909613"/>
    <lineage>
        <taxon>Bacteria</taxon>
        <taxon>Bacillati</taxon>
        <taxon>Actinomycetota</taxon>
        <taxon>Actinomycetes</taxon>
        <taxon>Pseudonocardiales</taxon>
        <taxon>Pseudonocardiaceae</taxon>
        <taxon>Actinokineospora</taxon>
    </lineage>
</organism>
<accession>W7IVW3</accession>